<evidence type="ECO:0000256" key="1">
    <source>
        <dbReference type="SAM" id="SignalP"/>
    </source>
</evidence>
<dbReference type="AlphaFoldDB" id="A0A1V8M6Q1"/>
<reference evidence="2 3" key="1">
    <citation type="submission" date="2015-12" db="EMBL/GenBank/DDBJ databases">
        <authorList>
            <person name="Shamseldin A."/>
            <person name="Moawad H."/>
            <person name="Abd El-Rahim W.M."/>
            <person name="Sadowsky M.J."/>
        </authorList>
    </citation>
    <scope>NUCLEOTIDE SEQUENCE [LARGE SCALE GENOMIC DNA]</scope>
    <source>
        <strain evidence="2 3">WF1</strain>
    </source>
</reference>
<proteinExistence type="predicted"/>
<dbReference type="Proteomes" id="UP000191980">
    <property type="component" value="Unassembled WGS sequence"/>
</dbReference>
<gene>
    <name evidence="2" type="ORF">AU255_04800</name>
</gene>
<comment type="caution">
    <text evidence="2">The sequence shown here is derived from an EMBL/GenBank/DDBJ whole genome shotgun (WGS) entry which is preliminary data.</text>
</comment>
<dbReference type="RefSeq" id="WP_080521828.1">
    <property type="nucleotide sequence ID" value="NZ_LPUF01000001.1"/>
</dbReference>
<organism evidence="2 3">
    <name type="scientific">Methyloprofundus sedimenti</name>
    <dbReference type="NCBI Taxonomy" id="1420851"/>
    <lineage>
        <taxon>Bacteria</taxon>
        <taxon>Pseudomonadati</taxon>
        <taxon>Pseudomonadota</taxon>
        <taxon>Gammaproteobacteria</taxon>
        <taxon>Methylococcales</taxon>
        <taxon>Methylococcaceae</taxon>
        <taxon>Methyloprofundus</taxon>
    </lineage>
</organism>
<feature type="signal peptide" evidence="1">
    <location>
        <begin position="1"/>
        <end position="24"/>
    </location>
</feature>
<keyword evidence="1" id="KW-0732">Signal</keyword>
<feature type="chain" id="PRO_5012370513" evidence="1">
    <location>
        <begin position="25"/>
        <end position="187"/>
    </location>
</feature>
<dbReference type="EMBL" id="LPUF01000001">
    <property type="protein sequence ID" value="OQK17215.1"/>
    <property type="molecule type" value="Genomic_DNA"/>
</dbReference>
<evidence type="ECO:0000313" key="3">
    <source>
        <dbReference type="Proteomes" id="UP000191980"/>
    </source>
</evidence>
<name>A0A1V8M6Q1_9GAMM</name>
<accession>A0A1V8M6Q1</accession>
<evidence type="ECO:0000313" key="2">
    <source>
        <dbReference type="EMBL" id="OQK17215.1"/>
    </source>
</evidence>
<sequence>MKNNYFISVIAAISMFAVMSAAQAQSIDQGCELDGVGYYLIPNHGHDLAVIIGDKPDGAKYKKVWARKVEFCGLKYHKKFTFSFPGSDHFVTLVKLLAVDEEYLNVTGAACRAEVYLNVSPSGRSYIPRHSDRPVAYCSMITHGVVPLPFHPNSFAADDAAAEDSFATAVRELEAKGYELVVEDEEE</sequence>
<keyword evidence="3" id="KW-1185">Reference proteome</keyword>
<protein>
    <submittedName>
        <fullName evidence="2">Uncharacterized protein</fullName>
    </submittedName>
</protein>